<dbReference type="AlphaFoldDB" id="A0A166AGX9"/>
<name>A0A166AGX9_9HYPH</name>
<comment type="caution">
    <text evidence="1">The sequence shown here is derived from an EMBL/GenBank/DDBJ whole genome shotgun (WGS) entry which is preliminary data.</text>
</comment>
<dbReference type="Proteomes" id="UP000076577">
    <property type="component" value="Unassembled WGS sequence"/>
</dbReference>
<reference evidence="1 2" key="1">
    <citation type="journal article" date="2016" name="Front. Microbiol.">
        <title>Comparative Genomic Analysis Reveals a Diverse Repertoire of Genes Involved in Prokaryote-Eukaryote Interactions within the Pseudovibrio Genus.</title>
        <authorList>
            <person name="Romano S."/>
            <person name="Fernandez-Guerra A."/>
            <person name="Reen F.J."/>
            <person name="Glockner F.O."/>
            <person name="Crowley S.P."/>
            <person name="O'Sullivan O."/>
            <person name="Cotter P.D."/>
            <person name="Adams C."/>
            <person name="Dobson A.D."/>
            <person name="O'Gara F."/>
        </authorList>
    </citation>
    <scope>NUCLEOTIDE SEQUENCE [LARGE SCALE GENOMIC DNA]</scope>
    <source>
        <strain evidence="1 2">Ad2</strain>
    </source>
</reference>
<dbReference type="OrthoDB" id="2897833at2"/>
<dbReference type="InterPro" id="IPR056470">
    <property type="entry name" value="BesD/HalB-like"/>
</dbReference>
<evidence type="ECO:0000313" key="1">
    <source>
        <dbReference type="EMBL" id="KZL21055.1"/>
    </source>
</evidence>
<protein>
    <submittedName>
        <fullName evidence="1">Uncharacterized protein</fullName>
    </submittedName>
</protein>
<proteinExistence type="predicted"/>
<evidence type="ECO:0000313" key="2">
    <source>
        <dbReference type="Proteomes" id="UP000076577"/>
    </source>
</evidence>
<dbReference type="PATRIC" id="fig|989403.3.peg.1127"/>
<accession>A0A166AGX9</accession>
<keyword evidence="2" id="KW-1185">Reference proteome</keyword>
<organism evidence="1 2">
    <name type="scientific">Pseudovibrio axinellae</name>
    <dbReference type="NCBI Taxonomy" id="989403"/>
    <lineage>
        <taxon>Bacteria</taxon>
        <taxon>Pseudomonadati</taxon>
        <taxon>Pseudomonadota</taxon>
        <taxon>Alphaproteobacteria</taxon>
        <taxon>Hyphomicrobiales</taxon>
        <taxon>Stappiaceae</taxon>
        <taxon>Pseudovibrio</taxon>
    </lineage>
</organism>
<sequence>MRSTYNMGQQNPIIFHTLTESPIDTYFHQGGDIYFFSTDTTLHRTYPLEKEGTRIILNFTYDGPDGVERSRTHETQSVVYDW</sequence>
<gene>
    <name evidence="1" type="ORF">PsAD2_01047</name>
</gene>
<dbReference type="Pfam" id="PF23169">
    <property type="entry name" value="HalD"/>
    <property type="match status" value="1"/>
</dbReference>
<dbReference type="EMBL" id="LMCB01000005">
    <property type="protein sequence ID" value="KZL21055.1"/>
    <property type="molecule type" value="Genomic_DNA"/>
</dbReference>